<feature type="transmembrane region" description="Helical" evidence="1">
    <location>
        <begin position="70"/>
        <end position="89"/>
    </location>
</feature>
<name>A0A165SCZ7_9AGAM</name>
<sequence length="103" mass="11553">MKRLHRLGITPLSYLPLSLYSQANEKVNIESVAYKIHSRKEAGGLAAGLSEQLNIQLSALLDDRTPNVNLILFSGYFTANSMALLYFFLEDGLDVPLLQRRTK</sequence>
<reference evidence="2 3" key="1">
    <citation type="journal article" date="2016" name="Mol. Biol. Evol.">
        <title>Comparative Genomics of Early-Diverging Mushroom-Forming Fungi Provides Insights into the Origins of Lignocellulose Decay Capabilities.</title>
        <authorList>
            <person name="Nagy L.G."/>
            <person name="Riley R."/>
            <person name="Tritt A."/>
            <person name="Adam C."/>
            <person name="Daum C."/>
            <person name="Floudas D."/>
            <person name="Sun H."/>
            <person name="Yadav J.S."/>
            <person name="Pangilinan J."/>
            <person name="Larsson K.H."/>
            <person name="Matsuura K."/>
            <person name="Barry K."/>
            <person name="Labutti K."/>
            <person name="Kuo R."/>
            <person name="Ohm R.A."/>
            <person name="Bhattacharya S.S."/>
            <person name="Shirouzu T."/>
            <person name="Yoshinaga Y."/>
            <person name="Martin F.M."/>
            <person name="Grigoriev I.V."/>
            <person name="Hibbett D.S."/>
        </authorList>
    </citation>
    <scope>NUCLEOTIDE SEQUENCE [LARGE SCALE GENOMIC DNA]</scope>
    <source>
        <strain evidence="2 3">HHB14362 ss-1</strain>
    </source>
</reference>
<protein>
    <submittedName>
        <fullName evidence="2">Uncharacterized protein</fullName>
    </submittedName>
</protein>
<evidence type="ECO:0000313" key="3">
    <source>
        <dbReference type="Proteomes" id="UP000076761"/>
    </source>
</evidence>
<dbReference type="Proteomes" id="UP000076761">
    <property type="component" value="Unassembled WGS sequence"/>
</dbReference>
<keyword evidence="1" id="KW-1133">Transmembrane helix</keyword>
<keyword evidence="1" id="KW-0812">Transmembrane</keyword>
<dbReference type="InParanoid" id="A0A165SCZ7"/>
<evidence type="ECO:0000256" key="1">
    <source>
        <dbReference type="SAM" id="Phobius"/>
    </source>
</evidence>
<dbReference type="AlphaFoldDB" id="A0A165SCZ7"/>
<keyword evidence="3" id="KW-1185">Reference proteome</keyword>
<dbReference type="EMBL" id="KV425574">
    <property type="protein sequence ID" value="KZT24977.1"/>
    <property type="molecule type" value="Genomic_DNA"/>
</dbReference>
<keyword evidence="1" id="KW-0472">Membrane</keyword>
<organism evidence="2 3">
    <name type="scientific">Neolentinus lepideus HHB14362 ss-1</name>
    <dbReference type="NCBI Taxonomy" id="1314782"/>
    <lineage>
        <taxon>Eukaryota</taxon>
        <taxon>Fungi</taxon>
        <taxon>Dikarya</taxon>
        <taxon>Basidiomycota</taxon>
        <taxon>Agaricomycotina</taxon>
        <taxon>Agaricomycetes</taxon>
        <taxon>Gloeophyllales</taxon>
        <taxon>Gloeophyllaceae</taxon>
        <taxon>Neolentinus</taxon>
    </lineage>
</organism>
<gene>
    <name evidence="2" type="ORF">NEOLEDRAFT_381389</name>
</gene>
<evidence type="ECO:0000313" key="2">
    <source>
        <dbReference type="EMBL" id="KZT24977.1"/>
    </source>
</evidence>
<proteinExistence type="predicted"/>
<accession>A0A165SCZ7</accession>
<dbReference type="STRING" id="1314782.A0A165SCZ7"/>